<reference evidence="1" key="1">
    <citation type="submission" date="2022-09" db="EMBL/GenBank/DDBJ databases">
        <title>Aureispira anguillicida sp. nov., isolated from Leptocephalus of Japanese eel Anguilla japonica.</title>
        <authorList>
            <person name="Yuasa K."/>
            <person name="Mekata T."/>
            <person name="Ikunari K."/>
        </authorList>
    </citation>
    <scope>NUCLEOTIDE SEQUENCE</scope>
    <source>
        <strain evidence="1">EL160426</strain>
    </source>
</reference>
<dbReference type="InterPro" id="IPR011990">
    <property type="entry name" value="TPR-like_helical_dom_sf"/>
</dbReference>
<gene>
    <name evidence="1" type="ORF">AsAng_0025260</name>
</gene>
<name>A0A915YEZ4_9BACT</name>
<organism evidence="1 2">
    <name type="scientific">Aureispira anguillae</name>
    <dbReference type="NCBI Taxonomy" id="2864201"/>
    <lineage>
        <taxon>Bacteria</taxon>
        <taxon>Pseudomonadati</taxon>
        <taxon>Bacteroidota</taxon>
        <taxon>Saprospiria</taxon>
        <taxon>Saprospirales</taxon>
        <taxon>Saprospiraceae</taxon>
        <taxon>Aureispira</taxon>
    </lineage>
</organism>
<evidence type="ECO:0000313" key="1">
    <source>
        <dbReference type="EMBL" id="BDS11812.1"/>
    </source>
</evidence>
<dbReference type="AlphaFoldDB" id="A0A915YEZ4"/>
<dbReference type="SUPFAM" id="SSF48452">
    <property type="entry name" value="TPR-like"/>
    <property type="match status" value="1"/>
</dbReference>
<evidence type="ECO:0000313" key="2">
    <source>
        <dbReference type="Proteomes" id="UP001060919"/>
    </source>
</evidence>
<protein>
    <recommendedName>
        <fullName evidence="3">Tetratricopeptide repeat-containing protein</fullName>
    </recommendedName>
</protein>
<dbReference type="RefSeq" id="WP_264792954.1">
    <property type="nucleotide sequence ID" value="NZ_AP026867.1"/>
</dbReference>
<accession>A0A915YEZ4</accession>
<keyword evidence="2" id="KW-1185">Reference proteome</keyword>
<proteinExistence type="predicted"/>
<sequence>MIKTIIFILASVTYSYAQPNCLAFKYYGDSLKCQACETLEKAKGHYQFTKKFQEVHDEAIAIDSTFAYAYREKSVAYLKSGDFITWKELVDKAVYYNPKDNLAYRGWCRYQFFGDYKGAIEDIEALEKLVDYDIGHSVNGDYHLTVAKALWYKAIGRSLKALDLIEGYLENSENAAGIYDYLHLGVLYFEQGKYQAAIAAFEKQEAWNNIADSHYYKALALEALDSPQEREKELEIAKALYLKGSKMFNHYTHYPDKIYLEDIEQALNGR</sequence>
<dbReference type="EMBL" id="AP026867">
    <property type="protein sequence ID" value="BDS11812.1"/>
    <property type="molecule type" value="Genomic_DNA"/>
</dbReference>
<dbReference type="Gene3D" id="1.25.40.10">
    <property type="entry name" value="Tetratricopeptide repeat domain"/>
    <property type="match status" value="2"/>
</dbReference>
<dbReference type="KEGG" id="aup:AsAng_0025260"/>
<dbReference type="Proteomes" id="UP001060919">
    <property type="component" value="Chromosome"/>
</dbReference>
<evidence type="ECO:0008006" key="3">
    <source>
        <dbReference type="Google" id="ProtNLM"/>
    </source>
</evidence>